<protein>
    <recommendedName>
        <fullName evidence="4">Synaptonemal complex protein 1</fullName>
    </recommendedName>
</protein>
<feature type="coiled-coil region" evidence="1">
    <location>
        <begin position="104"/>
        <end position="145"/>
    </location>
</feature>
<feature type="coiled-coil region" evidence="1">
    <location>
        <begin position="169"/>
        <end position="278"/>
    </location>
</feature>
<accession>A0ABQ9JWL8</accession>
<keyword evidence="1" id="KW-0175">Coiled coil</keyword>
<proteinExistence type="predicted"/>
<gene>
    <name evidence="2" type="ORF">NQ317_004512</name>
</gene>
<reference evidence="2" key="1">
    <citation type="journal article" date="2023" name="Insect Mol. Biol.">
        <title>Genome sequencing provides insights into the evolution of gene families encoding plant cell wall-degrading enzymes in longhorned beetles.</title>
        <authorList>
            <person name="Shin N.R."/>
            <person name="Okamura Y."/>
            <person name="Kirsch R."/>
            <person name="Pauchet Y."/>
        </authorList>
    </citation>
    <scope>NUCLEOTIDE SEQUENCE</scope>
    <source>
        <strain evidence="2">MMC_N1</strain>
    </source>
</reference>
<keyword evidence="3" id="KW-1185">Reference proteome</keyword>
<dbReference type="EMBL" id="JAPWTJ010000111">
    <property type="protein sequence ID" value="KAJ8982705.1"/>
    <property type="molecule type" value="Genomic_DNA"/>
</dbReference>
<name>A0ABQ9JWL8_9CUCU</name>
<evidence type="ECO:0000256" key="1">
    <source>
        <dbReference type="SAM" id="Coils"/>
    </source>
</evidence>
<comment type="caution">
    <text evidence="2">The sequence shown here is derived from an EMBL/GenBank/DDBJ whole genome shotgun (WGS) entry which is preliminary data.</text>
</comment>
<organism evidence="2 3">
    <name type="scientific">Molorchus minor</name>
    <dbReference type="NCBI Taxonomy" id="1323400"/>
    <lineage>
        <taxon>Eukaryota</taxon>
        <taxon>Metazoa</taxon>
        <taxon>Ecdysozoa</taxon>
        <taxon>Arthropoda</taxon>
        <taxon>Hexapoda</taxon>
        <taxon>Insecta</taxon>
        <taxon>Pterygota</taxon>
        <taxon>Neoptera</taxon>
        <taxon>Endopterygota</taxon>
        <taxon>Coleoptera</taxon>
        <taxon>Polyphaga</taxon>
        <taxon>Cucujiformia</taxon>
        <taxon>Chrysomeloidea</taxon>
        <taxon>Cerambycidae</taxon>
        <taxon>Lamiinae</taxon>
        <taxon>Monochamini</taxon>
        <taxon>Molorchus</taxon>
    </lineage>
</organism>
<evidence type="ECO:0000313" key="3">
    <source>
        <dbReference type="Proteomes" id="UP001162164"/>
    </source>
</evidence>
<dbReference type="Proteomes" id="UP001162164">
    <property type="component" value="Unassembled WGS sequence"/>
</dbReference>
<sequence>MSFSKAKIQRFNDVKPCVPSPAAYNVNATTKDKPKNGILNQLERFLDPKSPCIETGSTHSTPCLFRTPSILRRKKAGYSVTKLKPSKKQLFSQDLENLKEKNCGIDLQQQIDEFKDKMGKLEKQKNELDLEKAKFETELGKLNIEHAENLQKMAEKIRGRHDEELEAIRSDYEYLLEANRKEMKELKKNCDTFPNLIENKDAELKNKEKELKALEENCIEMQRKHSLEIERFKKEHQTEIQDIEFELLKTMTELQKEKENATNKIIEMENLMEREIKKMHEEFEEEKRI</sequence>
<evidence type="ECO:0000313" key="2">
    <source>
        <dbReference type="EMBL" id="KAJ8982705.1"/>
    </source>
</evidence>
<evidence type="ECO:0008006" key="4">
    <source>
        <dbReference type="Google" id="ProtNLM"/>
    </source>
</evidence>